<feature type="domain" description="FAD-binding" evidence="4">
    <location>
        <begin position="4"/>
        <end position="356"/>
    </location>
</feature>
<gene>
    <name evidence="5" type="ORF">J5N97_024443</name>
</gene>
<dbReference type="PANTHER" id="PTHR45934:SF1">
    <property type="entry name" value="OS04G0423100 PROTEIN"/>
    <property type="match status" value="1"/>
</dbReference>
<dbReference type="SUPFAM" id="SSF51905">
    <property type="entry name" value="FAD/NAD(P)-binding domain"/>
    <property type="match status" value="1"/>
</dbReference>
<dbReference type="AlphaFoldDB" id="A0A9D5C6E2"/>
<accession>A0A9D5C6E2</accession>
<evidence type="ECO:0000256" key="3">
    <source>
        <dbReference type="ARBA" id="ARBA00024018"/>
    </source>
</evidence>
<evidence type="ECO:0000256" key="1">
    <source>
        <dbReference type="ARBA" id="ARBA00023002"/>
    </source>
</evidence>
<dbReference type="Proteomes" id="UP001085076">
    <property type="component" value="Miscellaneous, Linkage group lg07"/>
</dbReference>
<evidence type="ECO:0000259" key="4">
    <source>
        <dbReference type="Pfam" id="PF01494"/>
    </source>
</evidence>
<evidence type="ECO:0000313" key="5">
    <source>
        <dbReference type="EMBL" id="KAJ0967526.1"/>
    </source>
</evidence>
<dbReference type="Pfam" id="PF01494">
    <property type="entry name" value="FAD_binding_3"/>
    <property type="match status" value="1"/>
</dbReference>
<keyword evidence="6" id="KW-1185">Reference proteome</keyword>
<dbReference type="OrthoDB" id="1878542at2759"/>
<dbReference type="EMBL" id="JAGGNH010000007">
    <property type="protein sequence ID" value="KAJ0967526.1"/>
    <property type="molecule type" value="Genomic_DNA"/>
</dbReference>
<dbReference type="PRINTS" id="PR00420">
    <property type="entry name" value="RNGMNOXGNASE"/>
</dbReference>
<dbReference type="InterPro" id="IPR002938">
    <property type="entry name" value="FAD-bd"/>
</dbReference>
<reference evidence="5" key="1">
    <citation type="submission" date="2021-03" db="EMBL/GenBank/DDBJ databases">
        <authorList>
            <person name="Li Z."/>
            <person name="Yang C."/>
        </authorList>
    </citation>
    <scope>NUCLEOTIDE SEQUENCE</scope>
    <source>
        <strain evidence="5">Dzin_1.0</strain>
        <tissue evidence="5">Leaf</tissue>
    </source>
</reference>
<protein>
    <recommendedName>
        <fullName evidence="4">FAD-binding domain-containing protein</fullName>
    </recommendedName>
</protein>
<comment type="similarity">
    <text evidence="3">Belongs to the 3-hydroxybenzoate 6-hydroxylase family.</text>
</comment>
<dbReference type="InterPro" id="IPR036188">
    <property type="entry name" value="FAD/NAD-bd_sf"/>
</dbReference>
<dbReference type="GO" id="GO:0004497">
    <property type="term" value="F:monooxygenase activity"/>
    <property type="evidence" value="ECO:0007669"/>
    <property type="project" value="UniProtKB-KW"/>
</dbReference>
<evidence type="ECO:0000313" key="6">
    <source>
        <dbReference type="Proteomes" id="UP001085076"/>
    </source>
</evidence>
<dbReference type="InterPro" id="IPR044560">
    <property type="entry name" value="MOase"/>
</dbReference>
<reference evidence="5" key="2">
    <citation type="journal article" date="2022" name="Hortic Res">
        <title>The genome of Dioscorea zingiberensis sheds light on the biosynthesis, origin and evolution of the medicinally important diosgenin saponins.</title>
        <authorList>
            <person name="Li Y."/>
            <person name="Tan C."/>
            <person name="Li Z."/>
            <person name="Guo J."/>
            <person name="Li S."/>
            <person name="Chen X."/>
            <person name="Wang C."/>
            <person name="Dai X."/>
            <person name="Yang H."/>
            <person name="Song W."/>
            <person name="Hou L."/>
            <person name="Xu J."/>
            <person name="Tong Z."/>
            <person name="Xu A."/>
            <person name="Yuan X."/>
            <person name="Wang W."/>
            <person name="Yang Q."/>
            <person name="Chen L."/>
            <person name="Sun Z."/>
            <person name="Wang K."/>
            <person name="Pan B."/>
            <person name="Chen J."/>
            <person name="Bao Y."/>
            <person name="Liu F."/>
            <person name="Qi X."/>
            <person name="Gang D.R."/>
            <person name="Wen J."/>
            <person name="Li J."/>
        </authorList>
    </citation>
    <scope>NUCLEOTIDE SEQUENCE</scope>
    <source>
        <strain evidence="5">Dzin_1.0</strain>
    </source>
</reference>
<organism evidence="5 6">
    <name type="scientific">Dioscorea zingiberensis</name>
    <dbReference type="NCBI Taxonomy" id="325984"/>
    <lineage>
        <taxon>Eukaryota</taxon>
        <taxon>Viridiplantae</taxon>
        <taxon>Streptophyta</taxon>
        <taxon>Embryophyta</taxon>
        <taxon>Tracheophyta</taxon>
        <taxon>Spermatophyta</taxon>
        <taxon>Magnoliopsida</taxon>
        <taxon>Liliopsida</taxon>
        <taxon>Dioscoreales</taxon>
        <taxon>Dioscoreaceae</taxon>
        <taxon>Dioscorea</taxon>
    </lineage>
</organism>
<proteinExistence type="inferred from homology"/>
<keyword evidence="1" id="KW-0560">Oxidoreductase</keyword>
<name>A0A9D5C6E2_9LILI</name>
<dbReference type="GO" id="GO:0071949">
    <property type="term" value="F:FAD binding"/>
    <property type="evidence" value="ECO:0007669"/>
    <property type="project" value="InterPro"/>
</dbReference>
<dbReference type="PANTHER" id="PTHR45934">
    <property type="entry name" value="FAD/NAD(P)-BINDING OXIDOREDUCTASE FAMILY PROTEIN"/>
    <property type="match status" value="1"/>
</dbReference>
<keyword evidence="2" id="KW-0503">Monooxygenase</keyword>
<dbReference type="Gene3D" id="3.50.50.60">
    <property type="entry name" value="FAD/NAD(P)-binding domain"/>
    <property type="match status" value="1"/>
</dbReference>
<evidence type="ECO:0000256" key="2">
    <source>
        <dbReference type="ARBA" id="ARBA00023033"/>
    </source>
</evidence>
<sequence length="411" mass="45539">MTEEVVIVGAGIAGLATALALERVGLRSVVLERAQDLRTTGAALTLFPNAWRALDALGVAHKLTPFYQPLQKGTVMNVSTGVCQEISFSAVTDSEGMMGVRCVHRKFLLEVLAEELPPGTIRFSSKLVSIKTETLDDSSLVYLLHLDDGTIIKTKRLIGCDGVHSVVAQWLGLTKPIDSGRRAVRGLSVFPEGHGFPSEAQQFIGNGKRGAFLPVNDKEVYWFITLSSKLELISSTKKEEMDRDPEVIKREVMCHLAKDFPADYLNVVNHSELSTLSLAPLMFRLPWDLIFGCTNNGGVTVAGDAFHPMTPDLGQGGCAALEDAVVLVRNIVNSQDNVAEGIKQYVFERRWRVMSLIIKAYVSGFIQQDHSTTWWSAVKFFRDNIFYRFAYSKMFEVMKFDCGVLPIVKNE</sequence>
<comment type="caution">
    <text evidence="5">The sequence shown here is derived from an EMBL/GenBank/DDBJ whole genome shotgun (WGS) entry which is preliminary data.</text>
</comment>